<dbReference type="PANTHER" id="PTHR32552:SF74">
    <property type="entry name" value="HYDROXAMATE SIDEROPHORE RECEPTOR FHUE"/>
    <property type="match status" value="1"/>
</dbReference>
<evidence type="ECO:0000256" key="7">
    <source>
        <dbReference type="ARBA" id="ARBA00022729"/>
    </source>
</evidence>
<keyword evidence="11 14" id="KW-0472">Membrane</keyword>
<reference evidence="17 18" key="1">
    <citation type="submission" date="2016-08" db="EMBL/GenBank/DDBJ databases">
        <authorList>
            <person name="Seilhamer J.J."/>
        </authorList>
    </citation>
    <scope>NUCLEOTIDE SEQUENCE [LARGE SCALE GENOMIC DNA]</scope>
    <source>
        <strain evidence="17 18">ANC 4874</strain>
    </source>
</reference>
<evidence type="ECO:0000313" key="17">
    <source>
        <dbReference type="EMBL" id="SCC73178.1"/>
    </source>
</evidence>
<keyword evidence="4 14" id="KW-1134">Transmembrane beta strand</keyword>
<accession>A0A1C4GYF9</accession>
<dbReference type="GO" id="GO:0015891">
    <property type="term" value="P:siderophore transport"/>
    <property type="evidence" value="ECO:0007669"/>
    <property type="project" value="InterPro"/>
</dbReference>
<dbReference type="InterPro" id="IPR039426">
    <property type="entry name" value="TonB-dep_rcpt-like"/>
</dbReference>
<dbReference type="RefSeq" id="WP_092721020.1">
    <property type="nucleotide sequence ID" value="NZ_FMBK01000016.1"/>
</dbReference>
<dbReference type="CDD" id="cd01347">
    <property type="entry name" value="ligand_gated_channel"/>
    <property type="match status" value="1"/>
</dbReference>
<dbReference type="InterPro" id="IPR000531">
    <property type="entry name" value="Beta-barrel_TonB"/>
</dbReference>
<dbReference type="Pfam" id="PF00593">
    <property type="entry name" value="TonB_dep_Rec_b-barrel"/>
    <property type="match status" value="1"/>
</dbReference>
<keyword evidence="6 14" id="KW-0812">Transmembrane</keyword>
<dbReference type="Gene3D" id="2.40.170.20">
    <property type="entry name" value="TonB-dependent receptor, beta-barrel domain"/>
    <property type="match status" value="1"/>
</dbReference>
<evidence type="ECO:0000256" key="8">
    <source>
        <dbReference type="ARBA" id="ARBA00023004"/>
    </source>
</evidence>
<dbReference type="InterPro" id="IPR012910">
    <property type="entry name" value="Plug_dom"/>
</dbReference>
<gene>
    <name evidence="17" type="ORF">GA0116959_11633</name>
</gene>
<dbReference type="OrthoDB" id="8663017at2"/>
<keyword evidence="13 14" id="KW-0998">Cell outer membrane</keyword>
<evidence type="ECO:0000313" key="18">
    <source>
        <dbReference type="Proteomes" id="UP000243661"/>
    </source>
</evidence>
<keyword evidence="9" id="KW-0406">Ion transport</keyword>
<dbReference type="GO" id="GO:0009279">
    <property type="term" value="C:cell outer membrane"/>
    <property type="evidence" value="ECO:0007669"/>
    <property type="project" value="UniProtKB-SubCell"/>
</dbReference>
<proteinExistence type="inferred from homology"/>
<dbReference type="PROSITE" id="PS52016">
    <property type="entry name" value="TONB_DEPENDENT_REC_3"/>
    <property type="match status" value="1"/>
</dbReference>
<dbReference type="InterPro" id="IPR036942">
    <property type="entry name" value="Beta-barrel_TonB_sf"/>
</dbReference>
<comment type="subcellular location">
    <subcellularLocation>
        <location evidence="1 14">Cell outer membrane</location>
        <topology evidence="1 14">Multi-pass membrane protein</topology>
    </subcellularLocation>
</comment>
<dbReference type="Gene3D" id="2.170.130.10">
    <property type="entry name" value="TonB-dependent receptor, plug domain"/>
    <property type="match status" value="1"/>
</dbReference>
<evidence type="ECO:0000256" key="15">
    <source>
        <dbReference type="RuleBase" id="RU003357"/>
    </source>
</evidence>
<keyword evidence="3 14" id="KW-0813">Transport</keyword>
<dbReference type="Pfam" id="PF07715">
    <property type="entry name" value="Plug"/>
    <property type="match status" value="1"/>
</dbReference>
<dbReference type="GO" id="GO:0015344">
    <property type="term" value="F:siderophore uptake transmembrane transporter activity"/>
    <property type="evidence" value="ECO:0007669"/>
    <property type="project" value="TreeGrafter"/>
</dbReference>
<dbReference type="SMART" id="SM00965">
    <property type="entry name" value="STN"/>
    <property type="match status" value="1"/>
</dbReference>
<dbReference type="InterPro" id="IPR037066">
    <property type="entry name" value="Plug_dom_sf"/>
</dbReference>
<comment type="similarity">
    <text evidence="2 14 15">Belongs to the TonB-dependent receptor family.</text>
</comment>
<dbReference type="PANTHER" id="PTHR32552">
    <property type="entry name" value="FERRICHROME IRON RECEPTOR-RELATED"/>
    <property type="match status" value="1"/>
</dbReference>
<evidence type="ECO:0000256" key="10">
    <source>
        <dbReference type="ARBA" id="ARBA00023077"/>
    </source>
</evidence>
<evidence type="ECO:0000256" key="5">
    <source>
        <dbReference type="ARBA" id="ARBA00022496"/>
    </source>
</evidence>
<dbReference type="NCBIfam" id="TIGR01783">
    <property type="entry name" value="TonB-siderophor"/>
    <property type="match status" value="1"/>
</dbReference>
<evidence type="ECO:0000259" key="16">
    <source>
        <dbReference type="SMART" id="SM00965"/>
    </source>
</evidence>
<evidence type="ECO:0000256" key="6">
    <source>
        <dbReference type="ARBA" id="ARBA00022692"/>
    </source>
</evidence>
<evidence type="ECO:0000256" key="2">
    <source>
        <dbReference type="ARBA" id="ARBA00009810"/>
    </source>
</evidence>
<keyword evidence="12 17" id="KW-0675">Receptor</keyword>
<keyword evidence="5" id="KW-0410">Iron transport</keyword>
<dbReference type="EMBL" id="FMBK01000016">
    <property type="protein sequence ID" value="SCC73178.1"/>
    <property type="molecule type" value="Genomic_DNA"/>
</dbReference>
<evidence type="ECO:0000256" key="12">
    <source>
        <dbReference type="ARBA" id="ARBA00023170"/>
    </source>
</evidence>
<evidence type="ECO:0000256" key="9">
    <source>
        <dbReference type="ARBA" id="ARBA00023065"/>
    </source>
</evidence>
<dbReference type="Proteomes" id="UP000243661">
    <property type="component" value="Unassembled WGS sequence"/>
</dbReference>
<evidence type="ECO:0000256" key="13">
    <source>
        <dbReference type="ARBA" id="ARBA00023237"/>
    </source>
</evidence>
<keyword evidence="7" id="KW-0732">Signal</keyword>
<dbReference type="Gene3D" id="3.55.50.30">
    <property type="match status" value="1"/>
</dbReference>
<keyword evidence="10 15" id="KW-0798">TonB box</keyword>
<dbReference type="Pfam" id="PF07660">
    <property type="entry name" value="STN"/>
    <property type="match status" value="1"/>
</dbReference>
<name>A0A1C4GYF9_9GAMM</name>
<dbReference type="InterPro" id="IPR010105">
    <property type="entry name" value="TonB_sidphr_rcpt"/>
</dbReference>
<evidence type="ECO:0000256" key="3">
    <source>
        <dbReference type="ARBA" id="ARBA00022448"/>
    </source>
</evidence>
<evidence type="ECO:0000256" key="4">
    <source>
        <dbReference type="ARBA" id="ARBA00022452"/>
    </source>
</evidence>
<organism evidence="17 18">
    <name type="scientific">Acinetobacter albensis</name>
    <dbReference type="NCBI Taxonomy" id="1673609"/>
    <lineage>
        <taxon>Bacteria</taxon>
        <taxon>Pseudomonadati</taxon>
        <taxon>Pseudomonadota</taxon>
        <taxon>Gammaproteobacteria</taxon>
        <taxon>Moraxellales</taxon>
        <taxon>Moraxellaceae</taxon>
        <taxon>Acinetobacter</taxon>
    </lineage>
</organism>
<protein>
    <submittedName>
        <fullName evidence="17">Outer-membrane receptor for ferric coprogen and ferric-rhodotorulic acid</fullName>
    </submittedName>
</protein>
<dbReference type="InterPro" id="IPR011662">
    <property type="entry name" value="Secretin/TonB_short_N"/>
</dbReference>
<dbReference type="GO" id="GO:0038023">
    <property type="term" value="F:signaling receptor activity"/>
    <property type="evidence" value="ECO:0007669"/>
    <property type="project" value="InterPro"/>
</dbReference>
<sequence length="831" mass="90852">MKDYQAKNTLAMAIRAVLWGMPLVVSSFTPTALYAANIYAISIAHTSLDQSLKQLAIQTGTTISYDAASLSKIKSAALKGNYSVDQALALLLQPNQLNSVKTSSGGYSIQAQINTAKYQISNQNQANESSVTGTDSAQLATISLTANQGKSLTTEGSGSYTAKATTASTGLALSLKETPQSVSVMTRQQMDDQNLTQITDVANQVAGLTVNQSGNVGSDSSPIYARGKSVDSYLLDGVKLLSTYSSIFQSQDTALFDRVEVVRGSTGLMTGAGTASASINMVRKKPLQDFKASVSADVGSWNSYRTDLDVSSPLNDSGSVRGRTVFAYQNSDSYIDRFNEERKIAYGVVETDLTENTQASLGLSYQQIYITGQARGGLPAFNSDGTRTNWSRSDSAAPNWSYSDRATTSIFADVNHQLSDHWKLKTSLAHIITESDELVGYASGGTPNKDTGSGVSLYSTHWAYKPIQNLFNITLNGSFDLLGQTHDLVVGSTLTKSSNSQPYFTNWWIDGWSGTIKNIYEWDGNTPSRPYNPAVGWTKEDNTSSSIFAAAHFKLNDDLALLVGSRLENWKLKKENNNYKENTITTTTRQENNKIIPYIGLIYDFNDYWSAYTSYTNIFSPQDRKTLAGNYIDPLDGNSTELGIKGAFFDNQFNIGVAIYETQEDNLAVAIPDNSNGSKVLAPDGSQAYRAESGTKTRGFELEATGKLSDTWQISSSFSRNLSKDSKGNLLNPNIPSNTAKIFTTYTLPYLDEAITIGGGIRWQSEIHSADRKFTQGEYSVVDLMARYKIMNNLTANLNLNNIFDKKYYLTTGNSYYGAPTNFRVGLKYDW</sequence>
<feature type="domain" description="Secretin/TonB short N-terminal" evidence="16">
    <location>
        <begin position="61"/>
        <end position="112"/>
    </location>
</feature>
<dbReference type="AlphaFoldDB" id="A0A1C4GYF9"/>
<evidence type="ECO:0000256" key="1">
    <source>
        <dbReference type="ARBA" id="ARBA00004571"/>
    </source>
</evidence>
<keyword evidence="8" id="KW-0408">Iron</keyword>
<dbReference type="SUPFAM" id="SSF56935">
    <property type="entry name" value="Porins"/>
    <property type="match status" value="1"/>
</dbReference>
<evidence type="ECO:0000256" key="14">
    <source>
        <dbReference type="PROSITE-ProRule" id="PRU01360"/>
    </source>
</evidence>
<evidence type="ECO:0000256" key="11">
    <source>
        <dbReference type="ARBA" id="ARBA00023136"/>
    </source>
</evidence>
<dbReference type="FunFam" id="2.170.130.10:FF:000010">
    <property type="entry name" value="Ferripyoverdine receptor"/>
    <property type="match status" value="1"/>
</dbReference>